<name>A0A848EKR6_9PROT</name>
<dbReference type="EMBL" id="JABBKX010000011">
    <property type="protein sequence ID" value="NMJ43977.1"/>
    <property type="molecule type" value="Genomic_DNA"/>
</dbReference>
<evidence type="ECO:0000256" key="11">
    <source>
        <dbReference type="RuleBase" id="RU368036"/>
    </source>
</evidence>
<evidence type="ECO:0000256" key="2">
    <source>
        <dbReference type="ARBA" id="ARBA00001089"/>
    </source>
</evidence>
<keyword evidence="4 11" id="KW-0808">Transferase</keyword>
<evidence type="ECO:0000256" key="10">
    <source>
        <dbReference type="PIRSR" id="PIRSR600101-2"/>
    </source>
</evidence>
<dbReference type="Pfam" id="PF01019">
    <property type="entry name" value="G_glu_transpept"/>
    <property type="match status" value="1"/>
</dbReference>
<dbReference type="RefSeq" id="WP_170056174.1">
    <property type="nucleotide sequence ID" value="NZ_JABBKX010000011.1"/>
</dbReference>
<dbReference type="SUPFAM" id="SSF56235">
    <property type="entry name" value="N-terminal nucleophile aminohydrolases (Ntn hydrolases)"/>
    <property type="match status" value="1"/>
</dbReference>
<feature type="chain" id="PRO_5032822848" description="Glutathione hydrolase proenzyme" evidence="12">
    <location>
        <begin position="22"/>
        <end position="560"/>
    </location>
</feature>
<evidence type="ECO:0000256" key="5">
    <source>
        <dbReference type="ARBA" id="ARBA00022801"/>
    </source>
</evidence>
<comment type="similarity">
    <text evidence="3 11">Belongs to the gamma-glutamyltransferase family.</text>
</comment>
<dbReference type="GO" id="GO:0036374">
    <property type="term" value="F:glutathione hydrolase activity"/>
    <property type="evidence" value="ECO:0007669"/>
    <property type="project" value="UniProtKB-UniRule"/>
</dbReference>
<dbReference type="Proteomes" id="UP000548582">
    <property type="component" value="Unassembled WGS sequence"/>
</dbReference>
<comment type="catalytic activity">
    <reaction evidence="1 11">
        <text>an S-substituted glutathione + H2O = an S-substituted L-cysteinylglycine + L-glutamate</text>
        <dbReference type="Rhea" id="RHEA:59468"/>
        <dbReference type="ChEBI" id="CHEBI:15377"/>
        <dbReference type="ChEBI" id="CHEBI:29985"/>
        <dbReference type="ChEBI" id="CHEBI:90779"/>
        <dbReference type="ChEBI" id="CHEBI:143103"/>
        <dbReference type="EC" id="3.4.19.13"/>
    </reaction>
</comment>
<comment type="caution">
    <text evidence="13">The sequence shown here is derived from an EMBL/GenBank/DDBJ whole genome shotgun (WGS) entry which is preliminary data.</text>
</comment>
<feature type="binding site" evidence="10">
    <location>
        <position position="467"/>
    </location>
    <ligand>
        <name>L-glutamate</name>
        <dbReference type="ChEBI" id="CHEBI:29985"/>
    </ligand>
</feature>
<evidence type="ECO:0000256" key="9">
    <source>
        <dbReference type="PIRSR" id="PIRSR600101-1"/>
    </source>
</evidence>
<evidence type="ECO:0000256" key="12">
    <source>
        <dbReference type="SAM" id="SignalP"/>
    </source>
</evidence>
<dbReference type="InterPro" id="IPR055262">
    <property type="entry name" value="GGT_CS"/>
</dbReference>
<evidence type="ECO:0000313" key="13">
    <source>
        <dbReference type="EMBL" id="NMJ43977.1"/>
    </source>
</evidence>
<comment type="catalytic activity">
    <reaction evidence="8 11">
        <text>an N-terminal (5-L-glutamyl)-[peptide] + an alpha-amino acid = 5-L-glutamyl amino acid + an N-terminal L-alpha-aminoacyl-[peptide]</text>
        <dbReference type="Rhea" id="RHEA:23904"/>
        <dbReference type="Rhea" id="RHEA-COMP:9780"/>
        <dbReference type="Rhea" id="RHEA-COMP:9795"/>
        <dbReference type="ChEBI" id="CHEBI:77644"/>
        <dbReference type="ChEBI" id="CHEBI:78597"/>
        <dbReference type="ChEBI" id="CHEBI:78599"/>
        <dbReference type="ChEBI" id="CHEBI:78608"/>
        <dbReference type="EC" id="2.3.2.2"/>
    </reaction>
</comment>
<feature type="binding site" evidence="10">
    <location>
        <position position="92"/>
    </location>
    <ligand>
        <name>L-glutamate</name>
        <dbReference type="ChEBI" id="CHEBI:29985"/>
    </ligand>
</feature>
<gene>
    <name evidence="13" type="primary">ggt</name>
    <name evidence="13" type="ORF">GWK16_22205</name>
</gene>
<dbReference type="InterPro" id="IPR043138">
    <property type="entry name" value="GGT_lsub"/>
</dbReference>
<organism evidence="13 14">
    <name type="scientific">Neoroseomonas marina</name>
    <dbReference type="NCBI Taxonomy" id="1232220"/>
    <lineage>
        <taxon>Bacteria</taxon>
        <taxon>Pseudomonadati</taxon>
        <taxon>Pseudomonadota</taxon>
        <taxon>Alphaproteobacteria</taxon>
        <taxon>Acetobacterales</taxon>
        <taxon>Acetobacteraceae</taxon>
        <taxon>Neoroseomonas</taxon>
    </lineage>
</organism>
<accession>A0A848EKR6</accession>
<dbReference type="EC" id="2.3.2.2" evidence="11"/>
<feature type="signal peptide" evidence="12">
    <location>
        <begin position="1"/>
        <end position="21"/>
    </location>
</feature>
<comment type="PTM">
    <text evidence="11">Cleaved by autocatalysis into a large and a small subunit.</text>
</comment>
<feature type="binding site" evidence="10">
    <location>
        <begin position="444"/>
        <end position="445"/>
    </location>
    <ligand>
        <name>L-glutamate</name>
        <dbReference type="ChEBI" id="CHEBI:29985"/>
    </ligand>
</feature>
<keyword evidence="11" id="KW-0317">Glutathione biosynthesis</keyword>
<dbReference type="GO" id="GO:0006751">
    <property type="term" value="P:glutathione catabolic process"/>
    <property type="evidence" value="ECO:0007669"/>
    <property type="project" value="UniProtKB-UniRule"/>
</dbReference>
<sequence length="560" mass="58525">MILRRAILLLLLLTGVAAAQAPARRQMVAAGHPLAAEAGLEMLRAGGSAVDAAVATQMVLTLVEPQSSGIGGGALLLHFQGGSGRIVAWEGREAAPAAAGPDLFLRDGRPMPFLQAVASGRSVGVPGTVAMLEAAHREHGRLPWARLFDPAIRLAEEGFPVSERLARDIASDATLLRRDANAARYFFTEQGAPLPAGHRLRNAALAATLRAIAAEGAAALAQGPIAEDILAAVTHHPVLPGAMAATDLSTYAPHRMEAVCAPYRRWRVCGFPPPSSGGIAVAQILGLLGHFDMPRIDPRGVDAAHLIGESGRLAFADRNAYVADPAFVSVPVLGLVDPGYLTTRAQLIDRDRAIAAPRAGNPPWREATYAPQTQDHEAGTSHVSIVDAEGNAVSMTTTIEALFGARIMVRGFMLNNELTDFSFIPEQDGRPVANRVQGGKRPRSSMSPSLVLDCEGRLSIVAGSPGGARIIGYVAQALVAMLDWGMTPQEAAALPHVGSVGNGIEVEADTPAAALAPALRALGHEVQVREMNSGLQIIRVTPEGLVGGADPRREGVTIGD</sequence>
<dbReference type="Gene3D" id="1.10.246.130">
    <property type="match status" value="1"/>
</dbReference>
<dbReference type="InterPro" id="IPR051792">
    <property type="entry name" value="GGT_bact"/>
</dbReference>
<dbReference type="PANTHER" id="PTHR43199:SF1">
    <property type="entry name" value="GLUTATHIONE HYDROLASE PROENZYME"/>
    <property type="match status" value="1"/>
</dbReference>
<dbReference type="Gene3D" id="3.60.20.40">
    <property type="match status" value="1"/>
</dbReference>
<dbReference type="AlphaFoldDB" id="A0A848EKR6"/>
<comment type="catalytic activity">
    <reaction evidence="2 11">
        <text>glutathione + H2O = L-cysteinylglycine + L-glutamate</text>
        <dbReference type="Rhea" id="RHEA:28807"/>
        <dbReference type="ChEBI" id="CHEBI:15377"/>
        <dbReference type="ChEBI" id="CHEBI:29985"/>
        <dbReference type="ChEBI" id="CHEBI:57925"/>
        <dbReference type="ChEBI" id="CHEBI:61694"/>
        <dbReference type="EC" id="3.4.19.13"/>
    </reaction>
</comment>
<keyword evidence="7 11" id="KW-0012">Acyltransferase</keyword>
<dbReference type="GO" id="GO:0103068">
    <property type="term" value="F:leukotriene C4 gamma-glutamyl transferase activity"/>
    <property type="evidence" value="ECO:0007669"/>
    <property type="project" value="UniProtKB-EC"/>
</dbReference>
<dbReference type="InterPro" id="IPR029055">
    <property type="entry name" value="Ntn_hydrolases_N"/>
</dbReference>
<evidence type="ECO:0000256" key="4">
    <source>
        <dbReference type="ARBA" id="ARBA00022679"/>
    </source>
</evidence>
<dbReference type="InterPro" id="IPR000101">
    <property type="entry name" value="GGT_peptidase"/>
</dbReference>
<evidence type="ECO:0000256" key="1">
    <source>
        <dbReference type="ARBA" id="ARBA00001049"/>
    </source>
</evidence>
<keyword evidence="6 11" id="KW-0865">Zymogen</keyword>
<evidence type="ECO:0000313" key="14">
    <source>
        <dbReference type="Proteomes" id="UP000548582"/>
    </source>
</evidence>
<dbReference type="PANTHER" id="PTHR43199">
    <property type="entry name" value="GLUTATHIONE HYDROLASE"/>
    <property type="match status" value="1"/>
</dbReference>
<evidence type="ECO:0000256" key="3">
    <source>
        <dbReference type="ARBA" id="ARBA00009381"/>
    </source>
</evidence>
<keyword evidence="12" id="KW-0732">Signal</keyword>
<proteinExistence type="inferred from homology"/>
<dbReference type="InterPro" id="IPR043137">
    <property type="entry name" value="GGT_ssub_C"/>
</dbReference>
<dbReference type="UniPathway" id="UPA00204"/>
<protein>
    <recommendedName>
        <fullName evidence="11">Glutathione hydrolase proenzyme</fullName>
        <ecNumber evidence="11">2.3.2.2</ecNumber>
        <ecNumber evidence="11">3.4.19.13</ecNumber>
    </recommendedName>
    <component>
        <recommendedName>
            <fullName evidence="11">Glutathione hydrolase large chain</fullName>
        </recommendedName>
    </component>
    <component>
        <recommendedName>
            <fullName evidence="11">Glutathione hydrolase small chain</fullName>
        </recommendedName>
    </component>
</protein>
<evidence type="ECO:0000256" key="6">
    <source>
        <dbReference type="ARBA" id="ARBA00023145"/>
    </source>
</evidence>
<reference evidence="13 14" key="1">
    <citation type="submission" date="2020-03" db="EMBL/GenBank/DDBJ databases">
        <authorList>
            <person name="Sun Q."/>
        </authorList>
    </citation>
    <scope>NUCLEOTIDE SEQUENCE [LARGE SCALE GENOMIC DNA]</scope>
    <source>
        <strain evidence="13 14">JC162</strain>
    </source>
</reference>
<dbReference type="PROSITE" id="PS00462">
    <property type="entry name" value="G_GLU_TRANSPEPTIDASE"/>
    <property type="match status" value="1"/>
</dbReference>
<dbReference type="GO" id="GO:0006750">
    <property type="term" value="P:glutathione biosynthetic process"/>
    <property type="evidence" value="ECO:0007669"/>
    <property type="project" value="UniProtKB-KW"/>
</dbReference>
<feature type="binding site" evidence="10">
    <location>
        <position position="420"/>
    </location>
    <ligand>
        <name>L-glutamate</name>
        <dbReference type="ChEBI" id="CHEBI:29985"/>
    </ligand>
</feature>
<dbReference type="NCBIfam" id="TIGR00066">
    <property type="entry name" value="g_glut_trans"/>
    <property type="match status" value="1"/>
</dbReference>
<dbReference type="EC" id="3.4.19.13" evidence="11"/>
<evidence type="ECO:0000256" key="7">
    <source>
        <dbReference type="ARBA" id="ARBA00023315"/>
    </source>
</evidence>
<comment type="pathway">
    <text evidence="11">Sulfur metabolism; glutathione metabolism.</text>
</comment>
<comment type="subunit">
    <text evidence="11">This enzyme consists of two polypeptide chains, which are synthesized in precursor form from a single polypeptide.</text>
</comment>
<dbReference type="PRINTS" id="PR01210">
    <property type="entry name" value="GGTRANSPTASE"/>
</dbReference>
<feature type="active site" description="Nucleophile" evidence="9">
    <location>
        <position position="380"/>
    </location>
</feature>
<keyword evidence="5 11" id="KW-0378">Hydrolase</keyword>
<evidence type="ECO:0000256" key="8">
    <source>
        <dbReference type="ARBA" id="ARBA00047417"/>
    </source>
</evidence>
<keyword evidence="14" id="KW-1185">Reference proteome</keyword>